<proteinExistence type="predicted"/>
<organism evidence="1 2">
    <name type="scientific">Scleroderma citrinum Foug A</name>
    <dbReference type="NCBI Taxonomy" id="1036808"/>
    <lineage>
        <taxon>Eukaryota</taxon>
        <taxon>Fungi</taxon>
        <taxon>Dikarya</taxon>
        <taxon>Basidiomycota</taxon>
        <taxon>Agaricomycotina</taxon>
        <taxon>Agaricomycetes</taxon>
        <taxon>Agaricomycetidae</taxon>
        <taxon>Boletales</taxon>
        <taxon>Sclerodermatineae</taxon>
        <taxon>Sclerodermataceae</taxon>
        <taxon>Scleroderma</taxon>
    </lineage>
</organism>
<sequence length="276" mass="31761">MKSITKSLCRFSKPVVWHQDDPVWQEVFEAIRTHFNILTGLRLSAAEDNGEVPNERETKIQEAIKFFKEWFSLESLKDYVGDISFARITSIMRGKPGDNVTPHTALEPTMEDLVSILMEKIPTDVKEWTNSEKLDVVRKKIADDVKMSLKCLGIMTCLLKSYESIHNSVEDVRILQEILDNIEDHEEKWALQEDIIGKTLWICFCAIHAEINQILPAVLAKVLKNPMVEPEMQETKTETVTYSESWLMPKQAYQNISCFLITDTQEIKSTLIVVLE</sequence>
<dbReference type="AlphaFoldDB" id="A0A0C2ZLV0"/>
<dbReference type="EMBL" id="KN822042">
    <property type="protein sequence ID" value="KIM62548.1"/>
    <property type="molecule type" value="Genomic_DNA"/>
</dbReference>
<accession>A0A0C2ZLV0</accession>
<protein>
    <submittedName>
        <fullName evidence="1">Uncharacterized protein</fullName>
    </submittedName>
</protein>
<dbReference type="HOGENOM" id="CLU_1008884_0_0_1"/>
<dbReference type="InParanoid" id="A0A0C2ZLV0"/>
<reference evidence="2" key="2">
    <citation type="submission" date="2015-01" db="EMBL/GenBank/DDBJ databases">
        <title>Evolutionary Origins and Diversification of the Mycorrhizal Mutualists.</title>
        <authorList>
            <consortium name="DOE Joint Genome Institute"/>
            <consortium name="Mycorrhizal Genomics Consortium"/>
            <person name="Kohler A."/>
            <person name="Kuo A."/>
            <person name="Nagy L.G."/>
            <person name="Floudas D."/>
            <person name="Copeland A."/>
            <person name="Barry K.W."/>
            <person name="Cichocki N."/>
            <person name="Veneault-Fourrey C."/>
            <person name="LaButti K."/>
            <person name="Lindquist E.A."/>
            <person name="Lipzen A."/>
            <person name="Lundell T."/>
            <person name="Morin E."/>
            <person name="Murat C."/>
            <person name="Riley R."/>
            <person name="Ohm R."/>
            <person name="Sun H."/>
            <person name="Tunlid A."/>
            <person name="Henrissat B."/>
            <person name="Grigoriev I.V."/>
            <person name="Hibbett D.S."/>
            <person name="Martin F."/>
        </authorList>
    </citation>
    <scope>NUCLEOTIDE SEQUENCE [LARGE SCALE GENOMIC DNA]</scope>
    <source>
        <strain evidence="2">Foug A</strain>
    </source>
</reference>
<gene>
    <name evidence="1" type="ORF">SCLCIDRAFT_9137</name>
</gene>
<keyword evidence="2" id="KW-1185">Reference proteome</keyword>
<dbReference type="Proteomes" id="UP000053989">
    <property type="component" value="Unassembled WGS sequence"/>
</dbReference>
<name>A0A0C2ZLV0_9AGAM</name>
<reference evidence="1 2" key="1">
    <citation type="submission" date="2014-04" db="EMBL/GenBank/DDBJ databases">
        <authorList>
            <consortium name="DOE Joint Genome Institute"/>
            <person name="Kuo A."/>
            <person name="Kohler A."/>
            <person name="Nagy L.G."/>
            <person name="Floudas D."/>
            <person name="Copeland A."/>
            <person name="Barry K.W."/>
            <person name="Cichocki N."/>
            <person name="Veneault-Fourrey C."/>
            <person name="LaButti K."/>
            <person name="Lindquist E.A."/>
            <person name="Lipzen A."/>
            <person name="Lundell T."/>
            <person name="Morin E."/>
            <person name="Murat C."/>
            <person name="Sun H."/>
            <person name="Tunlid A."/>
            <person name="Henrissat B."/>
            <person name="Grigoriev I.V."/>
            <person name="Hibbett D.S."/>
            <person name="Martin F."/>
            <person name="Nordberg H.P."/>
            <person name="Cantor M.N."/>
            <person name="Hua S.X."/>
        </authorList>
    </citation>
    <scope>NUCLEOTIDE SEQUENCE [LARGE SCALE GENOMIC DNA]</scope>
    <source>
        <strain evidence="1 2">Foug A</strain>
    </source>
</reference>
<evidence type="ECO:0000313" key="1">
    <source>
        <dbReference type="EMBL" id="KIM62548.1"/>
    </source>
</evidence>
<evidence type="ECO:0000313" key="2">
    <source>
        <dbReference type="Proteomes" id="UP000053989"/>
    </source>
</evidence>